<sequence length="487" mass="53960">MFDSPSTPDGSGRIFTQSFRRIPYRRGDAAPIVGPQLRAHALRPRHQPAKPPLPRNSLTTPLSFLISQRFYYIHLLSLHFLPHPGVRPCSSIHPLFIAGALLPVTHAAIRQHTLELTYGTNNADGTTRESWLIIGQTPGPHLVWDEGDDISVKVVNKGHEPVTMHWHGIEQVGSLWSDGVPGLTQWPIPVQGDFVYNLPSSKLASTGTTLTTHDLHSPRPNKPKPFSQISTDAAVLEKLKQAENNALLLNVYDYKHYTSEHWMAEWERTDIEQLCIDNLLTNGKGPVICPDMNELNAVANAQQKPLTKKGAHAQMQPSSKLMYPYPGSKPDIVEPAMWTECTNSNTTFEVFSAKQSNGWVAFNLLNSGALWDLRVSINSHKLYFYPDSTSLLIPVGKFFVKLNQTPGNYCICAAVVLPQLITGFSILCYSDKTGTGLVQAKTLPPAKKPWINYAGNLINSRTDLVMANLALFPDLPPLKATLMSPSR</sequence>
<keyword evidence="2" id="KW-0479">Metal-binding</keyword>
<proteinExistence type="inferred from homology"/>
<gene>
    <name evidence="8" type="ORF">RhiXN_03646</name>
</gene>
<dbReference type="GO" id="GO:0016491">
    <property type="term" value="F:oxidoreductase activity"/>
    <property type="evidence" value="ECO:0007669"/>
    <property type="project" value="UniProtKB-KW"/>
</dbReference>
<dbReference type="InterPro" id="IPR045087">
    <property type="entry name" value="Cu-oxidase_fam"/>
</dbReference>
<dbReference type="Proteomes" id="UP000650533">
    <property type="component" value="Chromosome 1"/>
</dbReference>
<name>A0A8H8NNE7_9AGAM</name>
<comment type="similarity">
    <text evidence="1">Belongs to the multicopper oxidase family.</text>
</comment>
<dbReference type="GO" id="GO:0005507">
    <property type="term" value="F:copper ion binding"/>
    <property type="evidence" value="ECO:0007669"/>
    <property type="project" value="InterPro"/>
</dbReference>
<evidence type="ECO:0000256" key="3">
    <source>
        <dbReference type="ARBA" id="ARBA00023002"/>
    </source>
</evidence>
<keyword evidence="4" id="KW-0186">Copper</keyword>
<evidence type="ECO:0000256" key="1">
    <source>
        <dbReference type="ARBA" id="ARBA00010609"/>
    </source>
</evidence>
<dbReference type="EMBL" id="CP059658">
    <property type="protein sequence ID" value="QRW15645.1"/>
    <property type="molecule type" value="Genomic_DNA"/>
</dbReference>
<organism evidence="8 9">
    <name type="scientific">Rhizoctonia solani</name>
    <dbReference type="NCBI Taxonomy" id="456999"/>
    <lineage>
        <taxon>Eukaryota</taxon>
        <taxon>Fungi</taxon>
        <taxon>Dikarya</taxon>
        <taxon>Basidiomycota</taxon>
        <taxon>Agaricomycotina</taxon>
        <taxon>Agaricomycetes</taxon>
        <taxon>Cantharellales</taxon>
        <taxon>Ceratobasidiaceae</taxon>
        <taxon>Rhizoctonia</taxon>
    </lineage>
</organism>
<evidence type="ECO:0000256" key="4">
    <source>
        <dbReference type="ARBA" id="ARBA00023008"/>
    </source>
</evidence>
<evidence type="ECO:0000259" key="7">
    <source>
        <dbReference type="Pfam" id="PF07732"/>
    </source>
</evidence>
<evidence type="ECO:0000256" key="6">
    <source>
        <dbReference type="SAM" id="MobiDB-lite"/>
    </source>
</evidence>
<dbReference type="PANTHER" id="PTHR11709:SF488">
    <property type="entry name" value="LACCASE-RELATED"/>
    <property type="match status" value="1"/>
</dbReference>
<dbReference type="Pfam" id="PF07732">
    <property type="entry name" value="Cu-oxidase_3"/>
    <property type="match status" value="1"/>
</dbReference>
<feature type="region of interest" description="Disordered" evidence="6">
    <location>
        <begin position="208"/>
        <end position="227"/>
    </location>
</feature>
<protein>
    <submittedName>
        <fullName evidence="8">Multicopper oxidase</fullName>
    </submittedName>
</protein>
<reference evidence="8" key="1">
    <citation type="submission" date="2020-05" db="EMBL/GenBank/DDBJ databases">
        <title>Evolutionary and genomic comparisons of hybrid uninucleate and nonhybrid Rhizoctonia fungi.</title>
        <authorList>
            <person name="Li C."/>
            <person name="Chen X."/>
        </authorList>
    </citation>
    <scope>NUCLEOTIDE SEQUENCE</scope>
    <source>
        <strain evidence="8">AG-1 IA</strain>
    </source>
</reference>
<evidence type="ECO:0000313" key="9">
    <source>
        <dbReference type="Proteomes" id="UP000650533"/>
    </source>
</evidence>
<dbReference type="RefSeq" id="XP_043175882.1">
    <property type="nucleotide sequence ID" value="XM_043323463.1"/>
</dbReference>
<dbReference type="AlphaFoldDB" id="A0A8H8NNE7"/>
<dbReference type="PANTHER" id="PTHR11709">
    <property type="entry name" value="MULTI-COPPER OXIDASE"/>
    <property type="match status" value="1"/>
</dbReference>
<evidence type="ECO:0000256" key="5">
    <source>
        <dbReference type="ARBA" id="ARBA00023180"/>
    </source>
</evidence>
<dbReference type="Gene3D" id="2.60.40.420">
    <property type="entry name" value="Cupredoxins - blue copper proteins"/>
    <property type="match status" value="2"/>
</dbReference>
<evidence type="ECO:0000256" key="2">
    <source>
        <dbReference type="ARBA" id="ARBA00022723"/>
    </source>
</evidence>
<keyword evidence="5" id="KW-0325">Glycoprotein</keyword>
<dbReference type="InterPro" id="IPR011707">
    <property type="entry name" value="Cu-oxidase-like_N"/>
</dbReference>
<keyword evidence="3" id="KW-0560">Oxidoreductase</keyword>
<dbReference type="GeneID" id="67025926"/>
<dbReference type="KEGG" id="rsx:RhiXN_03646"/>
<evidence type="ECO:0000313" key="8">
    <source>
        <dbReference type="EMBL" id="QRW15645.1"/>
    </source>
</evidence>
<feature type="domain" description="Plastocyanin-like" evidence="7">
    <location>
        <begin position="117"/>
        <end position="204"/>
    </location>
</feature>
<dbReference type="SUPFAM" id="SSF49503">
    <property type="entry name" value="Cupredoxins"/>
    <property type="match status" value="2"/>
</dbReference>
<accession>A0A8H8NNE7</accession>
<dbReference type="InterPro" id="IPR008972">
    <property type="entry name" value="Cupredoxin"/>
</dbReference>